<name>A0A517TXJ5_9BACT</name>
<keyword evidence="4" id="KW-1185">Reference proteome</keyword>
<dbReference type="Gene3D" id="2.130.10.10">
    <property type="entry name" value="YVTN repeat-like/Quinoprotein amine dehydrogenase"/>
    <property type="match status" value="2"/>
</dbReference>
<dbReference type="SMART" id="SM00564">
    <property type="entry name" value="PQQ"/>
    <property type="match status" value="3"/>
</dbReference>
<evidence type="ECO:0000313" key="4">
    <source>
        <dbReference type="Proteomes" id="UP000317909"/>
    </source>
</evidence>
<reference evidence="3 4" key="1">
    <citation type="submission" date="2019-02" db="EMBL/GenBank/DDBJ databases">
        <title>Deep-cultivation of Planctomycetes and their phenomic and genomic characterization uncovers novel biology.</title>
        <authorList>
            <person name="Wiegand S."/>
            <person name="Jogler M."/>
            <person name="Boedeker C."/>
            <person name="Pinto D."/>
            <person name="Vollmers J."/>
            <person name="Rivas-Marin E."/>
            <person name="Kohn T."/>
            <person name="Peeters S.H."/>
            <person name="Heuer A."/>
            <person name="Rast P."/>
            <person name="Oberbeckmann S."/>
            <person name="Bunk B."/>
            <person name="Jeske O."/>
            <person name="Meyerdierks A."/>
            <person name="Storesund J.E."/>
            <person name="Kallscheuer N."/>
            <person name="Luecker S."/>
            <person name="Lage O.M."/>
            <person name="Pohl T."/>
            <person name="Merkel B.J."/>
            <person name="Hornburger P."/>
            <person name="Mueller R.-W."/>
            <person name="Bruemmer F."/>
            <person name="Labrenz M."/>
            <person name="Spormann A.M."/>
            <person name="Op den Camp H."/>
            <person name="Overmann J."/>
            <person name="Amann R."/>
            <person name="Jetten M.S.M."/>
            <person name="Mascher T."/>
            <person name="Medema M.H."/>
            <person name="Devos D.P."/>
            <person name="Kaster A.-K."/>
            <person name="Ovreas L."/>
            <person name="Rohde M."/>
            <person name="Galperin M.Y."/>
            <person name="Jogler C."/>
        </authorList>
    </citation>
    <scope>NUCLEOTIDE SEQUENCE [LARGE SCALE GENOMIC DNA]</scope>
    <source>
        <strain evidence="3 4">I41</strain>
    </source>
</reference>
<feature type="chain" id="PRO_5021943728" evidence="1">
    <location>
        <begin position="27"/>
        <end position="423"/>
    </location>
</feature>
<proteinExistence type="predicted"/>
<dbReference type="InterPro" id="IPR015943">
    <property type="entry name" value="WD40/YVTN_repeat-like_dom_sf"/>
</dbReference>
<dbReference type="Pfam" id="PF13360">
    <property type="entry name" value="PQQ_2"/>
    <property type="match status" value="1"/>
</dbReference>
<dbReference type="PANTHER" id="PTHR34512">
    <property type="entry name" value="CELL SURFACE PROTEIN"/>
    <property type="match status" value="1"/>
</dbReference>
<dbReference type="KEGG" id="llh:I41_22870"/>
<protein>
    <submittedName>
        <fullName evidence="3">Outer membrane biogenesis protein BamB</fullName>
    </submittedName>
</protein>
<dbReference type="RefSeq" id="WP_145432595.1">
    <property type="nucleotide sequence ID" value="NZ_CP036339.1"/>
</dbReference>
<dbReference type="PANTHER" id="PTHR34512:SF30">
    <property type="entry name" value="OUTER MEMBRANE PROTEIN ASSEMBLY FACTOR BAMB"/>
    <property type="match status" value="1"/>
</dbReference>
<dbReference type="InterPro" id="IPR002372">
    <property type="entry name" value="PQQ_rpt_dom"/>
</dbReference>
<accession>A0A517TXJ5</accession>
<dbReference type="EMBL" id="CP036339">
    <property type="protein sequence ID" value="QDT73098.1"/>
    <property type="molecule type" value="Genomic_DNA"/>
</dbReference>
<dbReference type="InterPro" id="IPR018391">
    <property type="entry name" value="PQQ_b-propeller_rpt"/>
</dbReference>
<organism evidence="3 4">
    <name type="scientific">Lacipirellula limnantheis</name>
    <dbReference type="NCBI Taxonomy" id="2528024"/>
    <lineage>
        <taxon>Bacteria</taxon>
        <taxon>Pseudomonadati</taxon>
        <taxon>Planctomycetota</taxon>
        <taxon>Planctomycetia</taxon>
        <taxon>Pirellulales</taxon>
        <taxon>Lacipirellulaceae</taxon>
        <taxon>Lacipirellula</taxon>
    </lineage>
</organism>
<dbReference type="InterPro" id="IPR011047">
    <property type="entry name" value="Quinoprotein_ADH-like_sf"/>
</dbReference>
<evidence type="ECO:0000256" key="1">
    <source>
        <dbReference type="SAM" id="SignalP"/>
    </source>
</evidence>
<evidence type="ECO:0000259" key="2">
    <source>
        <dbReference type="Pfam" id="PF13360"/>
    </source>
</evidence>
<dbReference type="Proteomes" id="UP000317909">
    <property type="component" value="Chromosome"/>
</dbReference>
<dbReference type="SUPFAM" id="SSF50998">
    <property type="entry name" value="Quinoprotein alcohol dehydrogenase-like"/>
    <property type="match status" value="1"/>
</dbReference>
<sequence length="423" mass="46168" precursor="true">MRRSQLSAVLIASFASLSLLSVAAYAEWPQWRGANRDDISKEQNLLQEWPAGGPPRVWMFENAGVGYSGPAIVGDRLYTMGARGGKELLLVLDANTGKELDAVEIGDVLENNWGDGPRSTPTVDGKFIYALGAQGNLVCIEAATGELKWKKSMQELGGSIPTWGFTESPLVYEDIVVFTPGGEQGAIAALDKKTGEVVWQTKDVTTGAHYSSLVVRQGKNGPELVQLLADQVIGLDPKSGNVLWSSPWPGKVAVIPTSIIKDNMVYVTSGYGAGCKLVEIGDDGEVKDVYENKVMKNHHGGVILLDDHVFGFSDDVGWVCQDLKTGERVWRDRESLKKGAIAYADDRFYCLGEDDGQVVLIEPSIEGWKEHGRFTLDPQTDQRKDAGKIWTHPVINNGKLYLRDQNLIYCYDVSESGDATAGN</sequence>
<evidence type="ECO:0000313" key="3">
    <source>
        <dbReference type="EMBL" id="QDT73098.1"/>
    </source>
</evidence>
<feature type="domain" description="Pyrrolo-quinoline quinone repeat" evidence="2">
    <location>
        <begin position="89"/>
        <end position="331"/>
    </location>
</feature>
<dbReference type="OrthoDB" id="229752at2"/>
<gene>
    <name evidence="3" type="ORF">I41_22870</name>
</gene>
<keyword evidence="1" id="KW-0732">Signal</keyword>
<dbReference type="AlphaFoldDB" id="A0A517TXJ5"/>
<feature type="signal peptide" evidence="1">
    <location>
        <begin position="1"/>
        <end position="26"/>
    </location>
</feature>